<feature type="compositionally biased region" description="Polar residues" evidence="3">
    <location>
        <begin position="170"/>
        <end position="179"/>
    </location>
</feature>
<dbReference type="InterPro" id="IPR036028">
    <property type="entry name" value="SH3-like_dom_sf"/>
</dbReference>
<feature type="transmembrane region" description="Helical" evidence="4">
    <location>
        <begin position="1402"/>
        <end position="1424"/>
    </location>
</feature>
<dbReference type="Proteomes" id="UP000469559">
    <property type="component" value="Unassembled WGS sequence"/>
</dbReference>
<feature type="compositionally biased region" description="Low complexity" evidence="3">
    <location>
        <begin position="1120"/>
        <end position="1134"/>
    </location>
</feature>
<feature type="compositionally biased region" description="Polar residues" evidence="3">
    <location>
        <begin position="187"/>
        <end position="196"/>
    </location>
</feature>
<feature type="transmembrane region" description="Helical" evidence="4">
    <location>
        <begin position="1436"/>
        <end position="1458"/>
    </location>
</feature>
<feature type="transmembrane region" description="Helical" evidence="4">
    <location>
        <begin position="1617"/>
        <end position="1634"/>
    </location>
</feature>
<feature type="region of interest" description="Disordered" evidence="3">
    <location>
        <begin position="636"/>
        <end position="658"/>
    </location>
</feature>
<feature type="region of interest" description="Disordered" evidence="3">
    <location>
        <begin position="578"/>
        <end position="614"/>
    </location>
</feature>
<dbReference type="InterPro" id="IPR038765">
    <property type="entry name" value="Papain-like_cys_pep_sf"/>
</dbReference>
<dbReference type="Pfam" id="PF24584">
    <property type="entry name" value="Ig_CYK3_C"/>
    <property type="match status" value="2"/>
</dbReference>
<feature type="region of interest" description="Disordered" evidence="3">
    <location>
        <begin position="118"/>
        <end position="558"/>
    </location>
</feature>
<dbReference type="Pfam" id="PF01841">
    <property type="entry name" value="Transglut_core"/>
    <property type="match status" value="1"/>
</dbReference>
<organism evidence="6 7">
    <name type="scientific">Lachnellula arida</name>
    <dbReference type="NCBI Taxonomy" id="1316785"/>
    <lineage>
        <taxon>Eukaryota</taxon>
        <taxon>Fungi</taxon>
        <taxon>Dikarya</taxon>
        <taxon>Ascomycota</taxon>
        <taxon>Pezizomycotina</taxon>
        <taxon>Leotiomycetes</taxon>
        <taxon>Helotiales</taxon>
        <taxon>Lachnaceae</taxon>
        <taxon>Lachnellula</taxon>
    </lineage>
</organism>
<dbReference type="PROSITE" id="PS50002">
    <property type="entry name" value="SH3"/>
    <property type="match status" value="1"/>
</dbReference>
<keyword evidence="4" id="KW-1133">Transmembrane helix</keyword>
<dbReference type="Pfam" id="PF00018">
    <property type="entry name" value="SH3_1"/>
    <property type="match status" value="1"/>
</dbReference>
<feature type="region of interest" description="Disordered" evidence="3">
    <location>
        <begin position="76"/>
        <end position="104"/>
    </location>
</feature>
<comment type="caution">
    <text evidence="6">The sequence shown here is derived from an EMBL/GenBank/DDBJ whole genome shotgun (WGS) entry which is preliminary data.</text>
</comment>
<gene>
    <name evidence="6" type="primary">cyk3</name>
    <name evidence="6" type="ORF">LARI1_G008173</name>
</gene>
<evidence type="ECO:0000313" key="7">
    <source>
        <dbReference type="Proteomes" id="UP000469559"/>
    </source>
</evidence>
<feature type="transmembrane region" description="Helical" evidence="4">
    <location>
        <begin position="1689"/>
        <end position="1714"/>
    </location>
</feature>
<protein>
    <submittedName>
        <fullName evidence="6">Cytokinesis protein 3</fullName>
    </submittedName>
</protein>
<keyword evidence="4" id="KW-0812">Transmembrane</keyword>
<evidence type="ECO:0000256" key="1">
    <source>
        <dbReference type="ARBA" id="ARBA00022443"/>
    </source>
</evidence>
<name>A0A8T9B0U6_9HELO</name>
<feature type="transmembrane region" description="Helical" evidence="4">
    <location>
        <begin position="1534"/>
        <end position="1553"/>
    </location>
</feature>
<feature type="compositionally biased region" description="Low complexity" evidence="3">
    <location>
        <begin position="1141"/>
        <end position="1164"/>
    </location>
</feature>
<dbReference type="FunFam" id="2.30.30.40:FF:000168">
    <property type="entry name" value="SH3 domain protein (Cyk3)"/>
    <property type="match status" value="1"/>
</dbReference>
<feature type="region of interest" description="Disordered" evidence="3">
    <location>
        <begin position="1120"/>
        <end position="1168"/>
    </location>
</feature>
<accession>A0A8T9B0U6</accession>
<dbReference type="InterPro" id="IPR052557">
    <property type="entry name" value="CAP/Cytokinesis_protein"/>
</dbReference>
<dbReference type="GO" id="GO:0110085">
    <property type="term" value="C:mitotic actomyosin contractile ring"/>
    <property type="evidence" value="ECO:0007669"/>
    <property type="project" value="TreeGrafter"/>
</dbReference>
<dbReference type="InterPro" id="IPR001452">
    <property type="entry name" value="SH3_domain"/>
</dbReference>
<feature type="compositionally biased region" description="Low complexity" evidence="3">
    <location>
        <begin position="118"/>
        <end position="130"/>
    </location>
</feature>
<dbReference type="SUPFAM" id="SSF54001">
    <property type="entry name" value="Cysteine proteinases"/>
    <property type="match status" value="1"/>
</dbReference>
<dbReference type="InterPro" id="IPR002931">
    <property type="entry name" value="Transglutaminase-like"/>
</dbReference>
<dbReference type="GO" id="GO:0140278">
    <property type="term" value="P:mitotic division septum assembly"/>
    <property type="evidence" value="ECO:0007669"/>
    <property type="project" value="TreeGrafter"/>
</dbReference>
<evidence type="ECO:0000259" key="5">
    <source>
        <dbReference type="PROSITE" id="PS50002"/>
    </source>
</evidence>
<dbReference type="SUPFAM" id="SSF50044">
    <property type="entry name" value="SH3-domain"/>
    <property type="match status" value="1"/>
</dbReference>
<sequence length="1872" mass="205425">MASAGNLPTRFPCWTKAIYSFSGENKTDLGFVEGDLIECLNAGDGSWWMGRLRRDKRMMGLFPSNFVEVLDDSFRPASRASSPMPERSPSTNPFNPQPPQKTKTKAFRKPFTAYAAPDAAAQRRAQIQKQDSISAVRAPSTNPRSIHDGIPRVPSPQIPGYGSRAPSPAPQSYNHTSYGSRAPSPAPQSYNHNSYGSRAPSPAPSRQNSHLSRAHSPAPARQNSYVSRAPSPARPRQNSYVSRAPSPAPPIHSSYGSRAPSPAPSFQYVAYSREPTPPEADFDIGSSPPPPPPPHRTIHTPHKSMSSYHRPEEYHTPRAVSPCPPSPGGTGLTPSPLRSAMDDVMSSLYDMGASREATSPEPPLDPWSPEAFDQTYIKARRNDTQRPNTATGLGGQNEYDDNVPQPYIGESQSRNAADQPPPQLSNYVRRMEDRLNKMHTSSPRLRDGYDNRPAVPPKNSYDRPKSVAENSQSEPKLRHRKSAYEVGRSILGRTLTTKTNSTSSSSGARSTTTDMSSSTQMTDKSIMSGPSASGFSSTSAGSLARRKEALHGRSRSAFGSRRDEFLGANGSQADFGSASGVSYHSSHASGASRPQSQSGWHTSTNESGSILGGLVAPKPKKSGFFKKIIESAKTGAASARSSIAVSETGRPAIPSKMPNGVTSIAGGFGNGHNGHGSNAANDMGLGGGGIDWVQVRRDVNRSNTLSRIERVERKERCQMMDYPAISPVEELFEGCDGDEGADGNPVAEPTDFHAVNLSLVDKNARFINSLPPMTNPVSLATGFVCRPYRSDVQRLRAIFTWVSEKINWEDDLESDPDSRRVIQAKRGCAEEVAVLVLELCAAVGIHAEVVRGYLKTPGEVPELGIMPRPNHFWNAVIVDGEWRIMDCSLAAPSNPRRGQYSSAGGQVAESWWFLTRPTEICWTHIPEQHEQQHLCPPMAFEVLLALPCACPPYFKNALHMADYDTSLVRIEDLELIHVKFTVPSDIECVAEVEARAFERDADGDFFESGDVIKKRALSQAEWIGGQKRYTVKALLPGDEGHGTLKVYAGKRGLMHSIKDIPHPLAFALPIIHTGDNPAYEFLTRHPTPHAQRHDLYVAQPQCQRLALNNTFVFAVRQHPSSLTTSSSNPGGTSPIPFMRPSSAMSITDSSASGSNPSTSSAYTSKKPAKLAIQSPGGKVLRLMRKEEKVQSTSQGLEKGDGGTWETIIKVGERGVWRGLVLADRSARWVLNGTWRKGHIFKQGRKIKGWVAIFGVIIIKGFVGQGKAGENEMKWYLYKDASVGETGREGEMDWKPKHERRDGTLLPSHEYSDDDIEYEEPAEGDVEGRNSFKGTLFVVLCATATLAGRKMLRDGFPYPFFLVLLLQVTASCSVAVVVLFVKLKNFRKPRPRNESEEERRYTVLQRLVIGIRLFVSASVSALAVLCGAEAVMLFENLGVLAMLPILTYVSDSLILRFLHIVRVSRHEKCDIVWSSFWKVVLVPFCIAVAVREDYRLDDTALLLALTSLGLTSIARSISKIGPRYEKGPDTWNTPLHVVLLTGIPALAITGYAAVEFEDMVAASHITRSWTFWRRLVNLGPGVLLHVIFAGTMNSAYPFLSQDHAGGALEDPSIQGKDAVRNTLHTGFWITLIGVYGKEYNLINWYQAIAFAVLYVVSVGPRHIGYYPPRLLNLILRILRRKPQPIHSEPWQFAVILPITTIVFAVLISTNSMYWIDTAAYNRNLRTWLGPAKLSVDTVCRPPQMRSLDIIIAHSPGDPLHSITDLIAAYTSVPALSSFAPRIIVYTKDAALSNTTPDSIRGAFPGDLSIQSLRNSGGVSATFLHHILYAWEFISQQTLFLSIASEYPLLQTTARLNAYFQPAGFPLPDAQPKT</sequence>
<dbReference type="SMART" id="SM00326">
    <property type="entry name" value="SH3"/>
    <property type="match status" value="1"/>
</dbReference>
<dbReference type="InterPro" id="IPR056409">
    <property type="entry name" value="Ig_CYK3_C"/>
</dbReference>
<feature type="transmembrane region" description="Helical" evidence="4">
    <location>
        <begin position="1641"/>
        <end position="1662"/>
    </location>
</feature>
<reference evidence="6 7" key="1">
    <citation type="submission" date="2018-05" db="EMBL/GenBank/DDBJ databases">
        <title>Whole genome sequencing for identification of molecular markers to develop diagnostic detection tools for the regulated plant pathogen Lachnellula willkommii.</title>
        <authorList>
            <person name="Giroux E."/>
            <person name="Bilodeau G."/>
        </authorList>
    </citation>
    <scope>NUCLEOTIDE SEQUENCE [LARGE SCALE GENOMIC DNA]</scope>
    <source>
        <strain evidence="6 7">CBS 203.66</strain>
    </source>
</reference>
<keyword evidence="4" id="KW-0472">Membrane</keyword>
<dbReference type="FunFam" id="3.10.620.30:FF:000005">
    <property type="entry name" value="SH3 domain protein (Cyk3), putative"/>
    <property type="match status" value="1"/>
</dbReference>
<feature type="compositionally biased region" description="Basic and acidic residues" evidence="3">
    <location>
        <begin position="1286"/>
        <end position="1302"/>
    </location>
</feature>
<keyword evidence="7" id="KW-1185">Reference proteome</keyword>
<feature type="compositionally biased region" description="Polar residues" evidence="3">
    <location>
        <begin position="578"/>
        <end position="608"/>
    </location>
</feature>
<evidence type="ECO:0000256" key="3">
    <source>
        <dbReference type="SAM" id="MobiDB-lite"/>
    </source>
</evidence>
<feature type="transmembrane region" description="Helical" evidence="4">
    <location>
        <begin position="1470"/>
        <end position="1489"/>
    </location>
</feature>
<dbReference type="SMART" id="SM00460">
    <property type="entry name" value="TGc"/>
    <property type="match status" value="1"/>
</dbReference>
<dbReference type="PANTHER" id="PTHR46333:SF2">
    <property type="entry name" value="CYTOKINESIS PROTEIN 3"/>
    <property type="match status" value="1"/>
</dbReference>
<keyword evidence="1 2" id="KW-0728">SH3 domain</keyword>
<feature type="compositionally biased region" description="Low complexity" evidence="3">
    <location>
        <begin position="494"/>
        <end position="543"/>
    </location>
</feature>
<evidence type="ECO:0000313" key="6">
    <source>
        <dbReference type="EMBL" id="TVY13604.1"/>
    </source>
</evidence>
<dbReference type="Gene3D" id="2.30.30.40">
    <property type="entry name" value="SH3 Domains"/>
    <property type="match status" value="1"/>
</dbReference>
<dbReference type="PANTHER" id="PTHR46333">
    <property type="entry name" value="CYTOKINESIS PROTEIN 3"/>
    <property type="match status" value="1"/>
</dbReference>
<feature type="transmembrane region" description="Helical" evidence="4">
    <location>
        <begin position="1574"/>
        <end position="1597"/>
    </location>
</feature>
<evidence type="ECO:0000256" key="4">
    <source>
        <dbReference type="SAM" id="Phobius"/>
    </source>
</evidence>
<proteinExistence type="predicted"/>
<dbReference type="Gene3D" id="3.10.620.30">
    <property type="match status" value="1"/>
</dbReference>
<dbReference type="EMBL" id="QGMF01000908">
    <property type="protein sequence ID" value="TVY13604.1"/>
    <property type="molecule type" value="Genomic_DNA"/>
</dbReference>
<feature type="domain" description="SH3" evidence="5">
    <location>
        <begin position="10"/>
        <end position="72"/>
    </location>
</feature>
<evidence type="ECO:0000256" key="2">
    <source>
        <dbReference type="PROSITE-ProRule" id="PRU00192"/>
    </source>
</evidence>
<feature type="transmembrane region" description="Helical" evidence="4">
    <location>
        <begin position="1357"/>
        <end position="1382"/>
    </location>
</feature>
<feature type="region of interest" description="Disordered" evidence="3">
    <location>
        <begin position="1286"/>
        <end position="1307"/>
    </location>
</feature>
<dbReference type="OrthoDB" id="6129702at2759"/>
<feature type="non-terminal residue" evidence="6">
    <location>
        <position position="1"/>
    </location>
</feature>